<reference evidence="1" key="1">
    <citation type="submission" date="2019-08" db="EMBL/GenBank/DDBJ databases">
        <authorList>
            <person name="Kucharzyk K."/>
            <person name="Murdoch R.W."/>
            <person name="Higgins S."/>
            <person name="Loffler F."/>
        </authorList>
    </citation>
    <scope>NUCLEOTIDE SEQUENCE</scope>
</reference>
<dbReference type="AlphaFoldDB" id="A0A644UK36"/>
<dbReference type="EMBL" id="VSSQ01000124">
    <property type="protein sequence ID" value="MPL79222.1"/>
    <property type="molecule type" value="Genomic_DNA"/>
</dbReference>
<comment type="caution">
    <text evidence="1">The sequence shown here is derived from an EMBL/GenBank/DDBJ whole genome shotgun (WGS) entry which is preliminary data.</text>
</comment>
<organism evidence="1">
    <name type="scientific">bioreactor metagenome</name>
    <dbReference type="NCBI Taxonomy" id="1076179"/>
    <lineage>
        <taxon>unclassified sequences</taxon>
        <taxon>metagenomes</taxon>
        <taxon>ecological metagenomes</taxon>
    </lineage>
</organism>
<proteinExistence type="predicted"/>
<gene>
    <name evidence="1" type="ORF">SDC9_25097</name>
</gene>
<name>A0A644UK36_9ZZZZ</name>
<protein>
    <submittedName>
        <fullName evidence="1">Uncharacterized protein</fullName>
    </submittedName>
</protein>
<evidence type="ECO:0000313" key="1">
    <source>
        <dbReference type="EMBL" id="MPL79222.1"/>
    </source>
</evidence>
<accession>A0A644UK36</accession>
<sequence>MRDFRCGSLSARAVLSPAPFTASRFRCRLCPRCAAACPKRGSAPRKRSCAVIFGWRRSFCLDGGERSGGGCGGVERRKRRLGGKQDRGVAVRIIARRLQHFVFAEGRGRHRPACQHRRQRIAQRRHLVTRAPDHRRPEDRGRGLTKRAGMHLLAVAGDPPVLQRQRNGHGRTAERRALARARIRGGERLGAGDVGRQRQNALRIELEQIGIAHGFSPGVAQGR</sequence>